<dbReference type="Gene3D" id="2.30.40.10">
    <property type="entry name" value="Urease, subunit C, domain 1"/>
    <property type="match status" value="1"/>
</dbReference>
<dbReference type="InterPro" id="IPR011059">
    <property type="entry name" value="Metal-dep_hydrolase_composite"/>
</dbReference>
<dbReference type="Gene3D" id="3.20.20.140">
    <property type="entry name" value="Metal-dependent hydrolases"/>
    <property type="match status" value="1"/>
</dbReference>
<dbReference type="InterPro" id="IPR032466">
    <property type="entry name" value="Metal_Hydrolase"/>
</dbReference>
<evidence type="ECO:0000313" key="2">
    <source>
        <dbReference type="Proteomes" id="UP000285768"/>
    </source>
</evidence>
<dbReference type="SUPFAM" id="SSF51338">
    <property type="entry name" value="Composite domain of metallo-dependent hydrolases"/>
    <property type="match status" value="1"/>
</dbReference>
<protein>
    <recommendedName>
        <fullName evidence="3">Amidohydrolase-related domain-containing protein</fullName>
    </recommendedName>
</protein>
<reference evidence="1 2" key="1">
    <citation type="submission" date="2019-01" db="EMBL/GenBank/DDBJ databases">
        <title>Leucobacter muris sp. nov. isolated from the nose of a laboratory mouse.</title>
        <authorList>
            <person name="Benga L."/>
            <person name="Sproeer C."/>
            <person name="Schumann P."/>
            <person name="Verbarg S."/>
            <person name="Bunk B."/>
            <person name="Engelhardt E."/>
            <person name="Benten P.M."/>
            <person name="Sager M."/>
        </authorList>
    </citation>
    <scope>NUCLEOTIDE SEQUENCE [LARGE SCALE GENOMIC DNA]</scope>
    <source>
        <strain evidence="1 2">DSM 101948</strain>
    </source>
</reference>
<evidence type="ECO:0000313" key="1">
    <source>
        <dbReference type="EMBL" id="QAB17253.1"/>
    </source>
</evidence>
<accession>A0ABX5QE02</accession>
<name>A0ABX5QE02_9MICO</name>
<sequence length="394" mass="42020">MRTPTAPTISGTVAGVRRRDDEGLVDIVIRRGRIVEVAEASPRAPSDLLFDASGARVSPGLIDLHCHLSGGGGAFGPVSRPQPLSADDLLRAGVTRALGCIGREAWEGAGQQMLRSVAAIEQGGVAAAMFTGGLGPLPASVLGDHSLDVALVAGVIGRKIALDDDSPTATPAELREEIVREVALARDFGRVPRFMVHLGTDMRHADAAIELLTLLPRQLRRLVVVTHLNWSRAHIGGARELHELGCHVDMTAAIRPDTFAGSYAAEEALEALLPVLRSEDRVSVSSDSNGATSHRLETGLLQVEHHPIGMLADCYQRAASRLGRRLAERVFCRNPARFLSEDPVSDDDARDDLVCAPGADAEFLLRDHESRLIAAVVPRRLLRMAGEGAGHDIG</sequence>
<organism evidence="1 2">
    <name type="scientific">Leucobacter muris</name>
    <dbReference type="NCBI Taxonomy" id="1935379"/>
    <lineage>
        <taxon>Bacteria</taxon>
        <taxon>Bacillati</taxon>
        <taxon>Actinomycetota</taxon>
        <taxon>Actinomycetes</taxon>
        <taxon>Micrococcales</taxon>
        <taxon>Microbacteriaceae</taxon>
        <taxon>Leucobacter</taxon>
    </lineage>
</organism>
<dbReference type="Proteomes" id="UP000285768">
    <property type="component" value="Chromosome"/>
</dbReference>
<dbReference type="RefSeq" id="WP_128386458.1">
    <property type="nucleotide sequence ID" value="NZ_CP035037.1"/>
</dbReference>
<gene>
    <name evidence="1" type="ORF">Leucomu_04335</name>
</gene>
<dbReference type="EMBL" id="CP035037">
    <property type="protein sequence ID" value="QAB17253.1"/>
    <property type="molecule type" value="Genomic_DNA"/>
</dbReference>
<proteinExistence type="predicted"/>
<keyword evidence="2" id="KW-1185">Reference proteome</keyword>
<evidence type="ECO:0008006" key="3">
    <source>
        <dbReference type="Google" id="ProtNLM"/>
    </source>
</evidence>
<dbReference type="SUPFAM" id="SSF51556">
    <property type="entry name" value="Metallo-dependent hydrolases"/>
    <property type="match status" value="1"/>
</dbReference>